<proteinExistence type="predicted"/>
<dbReference type="EMBL" id="BEYU01000005">
    <property type="protein sequence ID" value="GBG24238.1"/>
    <property type="molecule type" value="Genomic_DNA"/>
</dbReference>
<dbReference type="InParanoid" id="A0A2R5G3B9"/>
<reference evidence="2 3" key="1">
    <citation type="submission" date="2017-12" db="EMBL/GenBank/DDBJ databases">
        <title>Sequencing, de novo assembly and annotation of complete genome of a new Thraustochytrid species, strain FCC1311.</title>
        <authorList>
            <person name="Sedici K."/>
            <person name="Godart F."/>
            <person name="Aiese Cigliano R."/>
            <person name="Sanseverino W."/>
            <person name="Barakat M."/>
            <person name="Ortet P."/>
            <person name="Marechal E."/>
            <person name="Cagnac O."/>
            <person name="Amato A."/>
        </authorList>
    </citation>
    <scope>NUCLEOTIDE SEQUENCE [LARGE SCALE GENOMIC DNA]</scope>
</reference>
<keyword evidence="1" id="KW-1133">Transmembrane helix</keyword>
<dbReference type="Proteomes" id="UP000241890">
    <property type="component" value="Unassembled WGS sequence"/>
</dbReference>
<keyword evidence="1" id="KW-0472">Membrane</keyword>
<organism evidence="2 3">
    <name type="scientific">Hondaea fermentalgiana</name>
    <dbReference type="NCBI Taxonomy" id="2315210"/>
    <lineage>
        <taxon>Eukaryota</taxon>
        <taxon>Sar</taxon>
        <taxon>Stramenopiles</taxon>
        <taxon>Bigyra</taxon>
        <taxon>Labyrinthulomycetes</taxon>
        <taxon>Thraustochytrida</taxon>
        <taxon>Thraustochytriidae</taxon>
        <taxon>Hondaea</taxon>
    </lineage>
</organism>
<comment type="caution">
    <text evidence="2">The sequence shown here is derived from an EMBL/GenBank/DDBJ whole genome shotgun (WGS) entry which is preliminary data.</text>
</comment>
<evidence type="ECO:0000313" key="2">
    <source>
        <dbReference type="EMBL" id="GBG24238.1"/>
    </source>
</evidence>
<name>A0A2R5G3B9_9STRA</name>
<accession>A0A2R5G3B9</accession>
<dbReference type="AlphaFoldDB" id="A0A2R5G3B9"/>
<gene>
    <name evidence="2" type="ORF">FCC1311_004562</name>
</gene>
<feature type="transmembrane region" description="Helical" evidence="1">
    <location>
        <begin position="69"/>
        <end position="87"/>
    </location>
</feature>
<protein>
    <submittedName>
        <fullName evidence="2">Uncharacterized protein</fullName>
    </submittedName>
</protein>
<sequence length="344" mass="37620">MAAVIRFGSIESVSEVVSRLLAAEGLVQLALAAILQPTSALDTPYHVLLTACTTAGLFYKLPVELTRQLAWVLGAVFVIPLGALLLWHGALQMQLEYHTSPGYWNFSFENRPTQGRSGVVTRASATSGVGARFALLHASPVTLTGVLALTQVMVQLLEIGGMTDADRAILVQARNHFLFRVRHSSSIRHKAIASELLFRVVAGLLMQRTAQQMVEPTGPVSATLAFMEQQFSERLLQQSEVFIKPLPEPLDPDSVLKLVVYSFATLLAHKRAFKGLKTWQGGSLHPALQALKYVSRFSILVYLTRSSHFGFLDKNALWDSCDVLSGLNQVPEPGDDVKSDDAAR</sequence>
<keyword evidence="1" id="KW-0812">Transmembrane</keyword>
<keyword evidence="3" id="KW-1185">Reference proteome</keyword>
<evidence type="ECO:0000313" key="3">
    <source>
        <dbReference type="Proteomes" id="UP000241890"/>
    </source>
</evidence>
<evidence type="ECO:0000256" key="1">
    <source>
        <dbReference type="SAM" id="Phobius"/>
    </source>
</evidence>